<evidence type="ECO:0000259" key="5">
    <source>
        <dbReference type="SMART" id="SM00563"/>
    </source>
</evidence>
<dbReference type="Proteomes" id="UP000721442">
    <property type="component" value="Unassembled WGS sequence"/>
</dbReference>
<keyword evidence="2" id="KW-0808">Transferase</keyword>
<evidence type="ECO:0000256" key="4">
    <source>
        <dbReference type="SAM" id="Phobius"/>
    </source>
</evidence>
<evidence type="ECO:0000313" key="6">
    <source>
        <dbReference type="EMBL" id="MBO8407076.1"/>
    </source>
</evidence>
<dbReference type="SMART" id="SM00563">
    <property type="entry name" value="PlsC"/>
    <property type="match status" value="1"/>
</dbReference>
<reference evidence="6" key="2">
    <citation type="journal article" date="2021" name="PeerJ">
        <title>Extensive microbial diversity within the chicken gut microbiome revealed by metagenomics and culture.</title>
        <authorList>
            <person name="Gilroy R."/>
            <person name="Ravi A."/>
            <person name="Getino M."/>
            <person name="Pursley I."/>
            <person name="Horton D.L."/>
            <person name="Alikhan N.F."/>
            <person name="Baker D."/>
            <person name="Gharbi K."/>
            <person name="Hall N."/>
            <person name="Watson M."/>
            <person name="Adriaenssens E.M."/>
            <person name="Foster-Nyarko E."/>
            <person name="Jarju S."/>
            <person name="Secka A."/>
            <person name="Antonio M."/>
            <person name="Oren A."/>
            <person name="Chaudhuri R.R."/>
            <person name="La Ragione R."/>
            <person name="Hildebrand F."/>
            <person name="Pallen M.J."/>
        </authorList>
    </citation>
    <scope>NUCLEOTIDE SEQUENCE</scope>
    <source>
        <strain evidence="6">B1-16210</strain>
    </source>
</reference>
<evidence type="ECO:0000256" key="1">
    <source>
        <dbReference type="ARBA" id="ARBA00005189"/>
    </source>
</evidence>
<comment type="pathway">
    <text evidence="1">Lipid metabolism.</text>
</comment>
<dbReference type="AlphaFoldDB" id="A0A940DCL0"/>
<evidence type="ECO:0000313" key="7">
    <source>
        <dbReference type="Proteomes" id="UP000721442"/>
    </source>
</evidence>
<dbReference type="InterPro" id="IPR002123">
    <property type="entry name" value="Plipid/glycerol_acylTrfase"/>
</dbReference>
<comment type="caution">
    <text evidence="6">The sequence shown here is derived from an EMBL/GenBank/DDBJ whole genome shotgun (WGS) entry which is preliminary data.</text>
</comment>
<protein>
    <submittedName>
        <fullName evidence="6">1-acyl-sn-glycerol-3-phosphate acyltransferase</fullName>
    </submittedName>
</protein>
<proteinExistence type="predicted"/>
<evidence type="ECO:0000256" key="3">
    <source>
        <dbReference type="ARBA" id="ARBA00023315"/>
    </source>
</evidence>
<keyword evidence="3 6" id="KW-0012">Acyltransferase</keyword>
<keyword evidence="4" id="KW-0472">Membrane</keyword>
<reference evidence="6" key="1">
    <citation type="submission" date="2020-10" db="EMBL/GenBank/DDBJ databases">
        <authorList>
            <person name="Gilroy R."/>
        </authorList>
    </citation>
    <scope>NUCLEOTIDE SEQUENCE</scope>
    <source>
        <strain evidence="6">B1-16210</strain>
    </source>
</reference>
<dbReference type="EMBL" id="JADINE010000019">
    <property type="protein sequence ID" value="MBO8407076.1"/>
    <property type="molecule type" value="Genomic_DNA"/>
</dbReference>
<keyword evidence="4" id="KW-0812">Transmembrane</keyword>
<name>A0A940DCL0_9PROT</name>
<evidence type="ECO:0000256" key="2">
    <source>
        <dbReference type="ARBA" id="ARBA00022679"/>
    </source>
</evidence>
<dbReference type="GO" id="GO:0006654">
    <property type="term" value="P:phosphatidic acid biosynthetic process"/>
    <property type="evidence" value="ECO:0007669"/>
    <property type="project" value="TreeGrafter"/>
</dbReference>
<dbReference type="CDD" id="cd07989">
    <property type="entry name" value="LPLAT_AGPAT-like"/>
    <property type="match status" value="1"/>
</dbReference>
<gene>
    <name evidence="6" type="ORF">IAC77_01285</name>
</gene>
<dbReference type="PANTHER" id="PTHR10434">
    <property type="entry name" value="1-ACYL-SN-GLYCEROL-3-PHOSPHATE ACYLTRANSFERASE"/>
    <property type="match status" value="1"/>
</dbReference>
<feature type="transmembrane region" description="Helical" evidence="4">
    <location>
        <begin position="6"/>
        <end position="27"/>
    </location>
</feature>
<keyword evidence="4" id="KW-1133">Transmembrane helix</keyword>
<feature type="domain" description="Phospholipid/glycerol acyltransferase" evidence="5">
    <location>
        <begin position="81"/>
        <end position="195"/>
    </location>
</feature>
<accession>A0A940DCL0</accession>
<dbReference type="PANTHER" id="PTHR10434:SF40">
    <property type="entry name" value="1-ACYL-SN-GLYCEROL-3-PHOSPHATE ACYLTRANSFERASE"/>
    <property type="match status" value="1"/>
</dbReference>
<dbReference type="GO" id="GO:0003841">
    <property type="term" value="F:1-acylglycerol-3-phosphate O-acyltransferase activity"/>
    <property type="evidence" value="ECO:0007669"/>
    <property type="project" value="TreeGrafter"/>
</dbReference>
<dbReference type="SUPFAM" id="SSF69593">
    <property type="entry name" value="Glycerol-3-phosphate (1)-acyltransferase"/>
    <property type="match status" value="1"/>
</dbReference>
<feature type="transmembrane region" description="Helical" evidence="4">
    <location>
        <begin position="34"/>
        <end position="53"/>
    </location>
</feature>
<dbReference type="Pfam" id="PF01553">
    <property type="entry name" value="Acyltransferase"/>
    <property type="match status" value="1"/>
</dbReference>
<organism evidence="6 7">
    <name type="scientific">Candidatus Enterousia excrementavium</name>
    <dbReference type="NCBI Taxonomy" id="2840789"/>
    <lineage>
        <taxon>Bacteria</taxon>
        <taxon>Pseudomonadati</taxon>
        <taxon>Pseudomonadota</taxon>
        <taxon>Alphaproteobacteria</taxon>
        <taxon>Candidatus Enterousia</taxon>
    </lineage>
</organism>
<sequence length="235" mass="26446">MLRTIAFKIILALHFILWSPLLLIGLISNRLNRFFVLSCASGVLFWARIVAGIKYQIHYPPHEENGVPVAPNGNIRLDGKSIIAAKHMSILEVAILSTHVRNSFFIIKRELLWIPIYGWAFWRMGLQPVNRARGATNMQKLTHAVAKKIMDGKVLIIFPEGTRAKPGQKVKLKRGLLFLAHELKLPILPVGTDSGKFWPKHGRMHSGTANVWFEPLLPCNASLDEIAESINRHSA</sequence>